<reference evidence="1" key="1">
    <citation type="submission" date="2021-06" db="EMBL/GenBank/DDBJ databases">
        <title>Comparative genomics, transcriptomics and evolutionary studies reveal genomic signatures of adaptation to plant cell wall in hemibiotrophic fungi.</title>
        <authorList>
            <consortium name="DOE Joint Genome Institute"/>
            <person name="Baroncelli R."/>
            <person name="Diaz J.F."/>
            <person name="Benocci T."/>
            <person name="Peng M."/>
            <person name="Battaglia E."/>
            <person name="Haridas S."/>
            <person name="Andreopoulos W."/>
            <person name="Labutti K."/>
            <person name="Pangilinan J."/>
            <person name="Floch G.L."/>
            <person name="Makela M.R."/>
            <person name="Henrissat B."/>
            <person name="Grigoriev I.V."/>
            <person name="Crouch J.A."/>
            <person name="De Vries R.P."/>
            <person name="Sukno S.A."/>
            <person name="Thon M.R."/>
        </authorList>
    </citation>
    <scope>NUCLEOTIDE SEQUENCE</scope>
    <source>
        <strain evidence="1">CBS 125086</strain>
    </source>
</reference>
<sequence length="184" mass="20675">MQSAHRNVKNAKGGVVGCSRLSRVGRIPAFSALYRCSPLTVRRSAEPTGTNRNSVLGPRICSLSRELEHNSCFDSSTMSCCLMKRPLPRGLCLARRCRENQLSGTHQAACRSRLLPYLSVLHFSWTMLTIMSVNEKVVDLAWYGLPSFQHNAGPMHFMTIRVFLQPRMAWGAFQNRNHSETVPP</sequence>
<dbReference type="EMBL" id="JAHLJV010000132">
    <property type="protein sequence ID" value="KAK1569513.1"/>
    <property type="molecule type" value="Genomic_DNA"/>
</dbReference>
<name>A0AAD8PLT6_9PEZI</name>
<proteinExistence type="predicted"/>
<keyword evidence="2" id="KW-1185">Reference proteome</keyword>
<evidence type="ECO:0000313" key="1">
    <source>
        <dbReference type="EMBL" id="KAK1569513.1"/>
    </source>
</evidence>
<dbReference type="GeneID" id="85443519"/>
<dbReference type="AlphaFoldDB" id="A0AAD8PLT6"/>
<protein>
    <submittedName>
        <fullName evidence="1">Uncharacterized protein</fullName>
    </submittedName>
</protein>
<comment type="caution">
    <text evidence="1">The sequence shown here is derived from an EMBL/GenBank/DDBJ whole genome shotgun (WGS) entry which is preliminary data.</text>
</comment>
<dbReference type="Proteomes" id="UP001230504">
    <property type="component" value="Unassembled WGS sequence"/>
</dbReference>
<dbReference type="RefSeq" id="XP_060407748.1">
    <property type="nucleotide sequence ID" value="XM_060559279.1"/>
</dbReference>
<organism evidence="1 2">
    <name type="scientific">Colletotrichum navitas</name>
    <dbReference type="NCBI Taxonomy" id="681940"/>
    <lineage>
        <taxon>Eukaryota</taxon>
        <taxon>Fungi</taxon>
        <taxon>Dikarya</taxon>
        <taxon>Ascomycota</taxon>
        <taxon>Pezizomycotina</taxon>
        <taxon>Sordariomycetes</taxon>
        <taxon>Hypocreomycetidae</taxon>
        <taxon>Glomerellales</taxon>
        <taxon>Glomerellaceae</taxon>
        <taxon>Colletotrichum</taxon>
        <taxon>Colletotrichum graminicola species complex</taxon>
    </lineage>
</organism>
<evidence type="ECO:0000313" key="2">
    <source>
        <dbReference type="Proteomes" id="UP001230504"/>
    </source>
</evidence>
<accession>A0AAD8PLT6</accession>
<gene>
    <name evidence="1" type="ORF">LY79DRAFT_571743</name>
</gene>